<evidence type="ECO:0000313" key="5">
    <source>
        <dbReference type="Proteomes" id="UP000290287"/>
    </source>
</evidence>
<keyword evidence="3" id="KW-0472">Membrane</keyword>
<reference evidence="4 5" key="1">
    <citation type="submission" date="2017-10" db="EMBL/GenBank/DDBJ databases">
        <title>Nyctiphanis sp. nov., isolated from the stomach of the euphausiid Nyctiphanes simplex (Hansen, 1911) in the Gulf of California.</title>
        <authorList>
            <person name="Gomez-Gil B."/>
            <person name="Aguilar-Mendez M."/>
            <person name="Lopez-Cortes A."/>
            <person name="Gomez-Gutierrez J."/>
            <person name="Roque A."/>
            <person name="Lang E."/>
            <person name="Gonzalez-Castillo A."/>
        </authorList>
    </citation>
    <scope>NUCLEOTIDE SEQUENCE [LARGE SCALE GENOMIC DNA]</scope>
    <source>
        <strain evidence="4 5">CAIM 600</strain>
    </source>
</reference>
<feature type="region of interest" description="Disordered" evidence="2">
    <location>
        <begin position="1"/>
        <end position="21"/>
    </location>
</feature>
<feature type="compositionally biased region" description="Polar residues" evidence="2">
    <location>
        <begin position="238"/>
        <end position="249"/>
    </location>
</feature>
<organism evidence="4 5">
    <name type="scientific">Veronia nyctiphanis</name>
    <dbReference type="NCBI Taxonomy" id="1278244"/>
    <lineage>
        <taxon>Bacteria</taxon>
        <taxon>Pseudomonadati</taxon>
        <taxon>Pseudomonadota</taxon>
        <taxon>Gammaproteobacteria</taxon>
        <taxon>Vibrionales</taxon>
        <taxon>Vibrionaceae</taxon>
        <taxon>Veronia</taxon>
    </lineage>
</organism>
<evidence type="ECO:0000256" key="2">
    <source>
        <dbReference type="SAM" id="MobiDB-lite"/>
    </source>
</evidence>
<keyword evidence="3" id="KW-0812">Transmembrane</keyword>
<dbReference type="SUPFAM" id="SSF48452">
    <property type="entry name" value="TPR-like"/>
    <property type="match status" value="1"/>
</dbReference>
<comment type="caution">
    <text evidence="4">The sequence shown here is derived from an EMBL/GenBank/DDBJ whole genome shotgun (WGS) entry which is preliminary data.</text>
</comment>
<gene>
    <name evidence="4" type="ORF">CS022_10605</name>
</gene>
<evidence type="ECO:0000256" key="3">
    <source>
        <dbReference type="SAM" id="Phobius"/>
    </source>
</evidence>
<dbReference type="SMART" id="SM00028">
    <property type="entry name" value="TPR"/>
    <property type="match status" value="1"/>
</dbReference>
<dbReference type="Gene3D" id="1.25.40.10">
    <property type="entry name" value="Tetratricopeptide repeat domain"/>
    <property type="match status" value="1"/>
</dbReference>
<evidence type="ECO:0000313" key="4">
    <source>
        <dbReference type="EMBL" id="RXJ73195.1"/>
    </source>
</evidence>
<feature type="repeat" description="TPR" evidence="1">
    <location>
        <begin position="171"/>
        <end position="204"/>
    </location>
</feature>
<name>A0A4Q0YRD5_9GAMM</name>
<feature type="compositionally biased region" description="Polar residues" evidence="2">
    <location>
        <begin position="269"/>
        <end position="313"/>
    </location>
</feature>
<dbReference type="EMBL" id="PEIB01000011">
    <property type="protein sequence ID" value="RXJ73195.1"/>
    <property type="molecule type" value="Genomic_DNA"/>
</dbReference>
<accession>A0A4Q0YRD5</accession>
<sequence length="363" mass="40082">MFAGRQNRHFTTEPEKPQNAGCEDRGIVETLRPDDSDVRALINLTKTPIAAYKSQRQKTLDQQINAGFWLLLPLLVVATLGYRKGLTLFAFPFFVLTVLPENVSAASTSLVPTSISAHFTNDDQRAYQLYVNGQYDEAALLFSDPDWRGIALYKLGLFDAAIKTLEGRSNVISQYNLGNAYVRAGEFEKAISSYQAVLEKEPSHPSAIYNLNMLLDALGRSDEKVAAHSGNDRDKQTEQNSKQTKASQSADRENRSGGGKKGNGEERASSSTKSQSAPDETADNRQQNQRGENNILQKDQQAKTTQGSASKRITASEKGKTGQAYAKANNDIVIKKLEQIPDDPSRLLRARCFCNPKNATCQR</sequence>
<feature type="transmembrane region" description="Helical" evidence="3">
    <location>
        <begin position="64"/>
        <end position="82"/>
    </location>
</feature>
<proteinExistence type="predicted"/>
<keyword evidence="1" id="KW-0802">TPR repeat</keyword>
<dbReference type="InterPro" id="IPR019734">
    <property type="entry name" value="TPR_rpt"/>
</dbReference>
<dbReference type="Pfam" id="PF00515">
    <property type="entry name" value="TPR_1"/>
    <property type="match status" value="1"/>
</dbReference>
<feature type="compositionally biased region" description="Basic and acidic residues" evidence="2">
    <location>
        <begin position="10"/>
        <end position="21"/>
    </location>
</feature>
<dbReference type="InterPro" id="IPR011990">
    <property type="entry name" value="TPR-like_helical_dom_sf"/>
</dbReference>
<dbReference type="Proteomes" id="UP000290287">
    <property type="component" value="Unassembled WGS sequence"/>
</dbReference>
<keyword evidence="3" id="KW-1133">Transmembrane helix</keyword>
<feature type="compositionally biased region" description="Basic and acidic residues" evidence="2">
    <location>
        <begin position="223"/>
        <end position="237"/>
    </location>
</feature>
<keyword evidence="5" id="KW-1185">Reference proteome</keyword>
<dbReference type="PROSITE" id="PS50005">
    <property type="entry name" value="TPR"/>
    <property type="match status" value="1"/>
</dbReference>
<protein>
    <submittedName>
        <fullName evidence="4">Uncharacterized protein</fullName>
    </submittedName>
</protein>
<evidence type="ECO:0000256" key="1">
    <source>
        <dbReference type="PROSITE-ProRule" id="PRU00339"/>
    </source>
</evidence>
<feature type="region of interest" description="Disordered" evidence="2">
    <location>
        <begin position="223"/>
        <end position="324"/>
    </location>
</feature>
<dbReference type="PROSITE" id="PS50293">
    <property type="entry name" value="TPR_REGION"/>
    <property type="match status" value="1"/>
</dbReference>
<dbReference type="AlphaFoldDB" id="A0A4Q0YRD5"/>